<accession>A0A3N4I3S8</accession>
<evidence type="ECO:0000313" key="3">
    <source>
        <dbReference type="Proteomes" id="UP000275078"/>
    </source>
</evidence>
<reference evidence="2 3" key="1">
    <citation type="journal article" date="2018" name="Nat. Ecol. Evol.">
        <title>Pezizomycetes genomes reveal the molecular basis of ectomycorrhizal truffle lifestyle.</title>
        <authorList>
            <person name="Murat C."/>
            <person name="Payen T."/>
            <person name="Noel B."/>
            <person name="Kuo A."/>
            <person name="Morin E."/>
            <person name="Chen J."/>
            <person name="Kohler A."/>
            <person name="Krizsan K."/>
            <person name="Balestrini R."/>
            <person name="Da Silva C."/>
            <person name="Montanini B."/>
            <person name="Hainaut M."/>
            <person name="Levati E."/>
            <person name="Barry K.W."/>
            <person name="Belfiori B."/>
            <person name="Cichocki N."/>
            <person name="Clum A."/>
            <person name="Dockter R.B."/>
            <person name="Fauchery L."/>
            <person name="Guy J."/>
            <person name="Iotti M."/>
            <person name="Le Tacon F."/>
            <person name="Lindquist E.A."/>
            <person name="Lipzen A."/>
            <person name="Malagnac F."/>
            <person name="Mello A."/>
            <person name="Molinier V."/>
            <person name="Miyauchi S."/>
            <person name="Poulain J."/>
            <person name="Riccioni C."/>
            <person name="Rubini A."/>
            <person name="Sitrit Y."/>
            <person name="Splivallo R."/>
            <person name="Traeger S."/>
            <person name="Wang M."/>
            <person name="Zifcakova L."/>
            <person name="Wipf D."/>
            <person name="Zambonelli A."/>
            <person name="Paolocci F."/>
            <person name="Nowrousian M."/>
            <person name="Ottonello S."/>
            <person name="Baldrian P."/>
            <person name="Spatafora J.W."/>
            <person name="Henrissat B."/>
            <person name="Nagy L.G."/>
            <person name="Aury J.M."/>
            <person name="Wincker P."/>
            <person name="Grigoriev I.V."/>
            <person name="Bonfante P."/>
            <person name="Martin F.M."/>
        </authorList>
    </citation>
    <scope>NUCLEOTIDE SEQUENCE [LARGE SCALE GENOMIC DNA]</scope>
    <source>
        <strain evidence="2 3">RN42</strain>
    </source>
</reference>
<evidence type="ECO:0000313" key="2">
    <source>
        <dbReference type="EMBL" id="RPA76514.1"/>
    </source>
</evidence>
<dbReference type="AlphaFoldDB" id="A0A3N4I3S8"/>
<feature type="compositionally biased region" description="Acidic residues" evidence="1">
    <location>
        <begin position="251"/>
        <end position="260"/>
    </location>
</feature>
<keyword evidence="3" id="KW-1185">Reference proteome</keyword>
<proteinExistence type="predicted"/>
<dbReference type="EMBL" id="ML119743">
    <property type="protein sequence ID" value="RPA76514.1"/>
    <property type="molecule type" value="Genomic_DNA"/>
</dbReference>
<feature type="region of interest" description="Disordered" evidence="1">
    <location>
        <begin position="234"/>
        <end position="265"/>
    </location>
</feature>
<feature type="compositionally biased region" description="Basic and acidic residues" evidence="1">
    <location>
        <begin position="234"/>
        <end position="244"/>
    </location>
</feature>
<dbReference type="Proteomes" id="UP000275078">
    <property type="component" value="Unassembled WGS sequence"/>
</dbReference>
<feature type="region of interest" description="Disordered" evidence="1">
    <location>
        <begin position="896"/>
        <end position="983"/>
    </location>
</feature>
<gene>
    <name evidence="2" type="ORF">BJ508DRAFT_311022</name>
</gene>
<feature type="compositionally biased region" description="Basic and acidic residues" evidence="1">
    <location>
        <begin position="899"/>
        <end position="909"/>
    </location>
</feature>
<sequence>MRPTFVTLPHELRLEIFRHIEKSSDAFTFPNIDRINQIVISEQIFGRYFLSVQEEEIIDACIRCQGLMLRAFRLAEPPFPFHELSLCFQKLHDVTLSRSELLKVQRQALKFVALCVAVETKYRDYNPEIDRIYCEQMVTACIEDIAFVGDSYDPSTDTIHFGDGTSMESVSSTIQTYFTLMKKFVFNRGPEFWHCDEDPFYKFPVTLAVNDVITACFAPQLRAFSRIRKDVAEEVASDDGREQDETAGGAEVEEGEDDDAGSVGSYQSWHTDRYVGTAEVDIDMFVREGFWTAMLQMIETSVTLRRASTLFANKVREESRQLKALRGTNISCPSILFPCTWRINWYYNVGRAEKADRRVAITMRHPEHLDNPQTTSNMGPTFCTLPYEIRIEIFKQSASAIDAVRFQNLDEINKAIITPRIYSLNFVTVEEEELLNLWLSCPDYIFDLIKLTDLDWNVCFIWFIQLRGCPPARRSAQLEVQRKALKYLQYVVGYDTKFRDGGREEDAFVCSRTVDVVVSRLKIIGEGYNSLTDSYSVESCAPIEKASSKVYNVFASLQNLLYSYGLDDDYRFNDDFVVVPVARVLEDLIGSRIAPQLRAFIKIKRTFGARTSSSEGEIDVAVVETVTVDNIPMGDSQGCLAEVDFDCFVRQGYLKSMERMVHTAWTLRKAYSFFGNVFLTSVRCGGILIGSASISSVVLIEGVFEVFNVQLENDACERNEKAGIQREALQILEIELAKDLSFEFIQPNEAFHRCREVNESIYSSFDIYGEADYDETTQRYTISDTIVIPNLVIKVLEIVELYQDFVFRDGPDCWKDTAILYKTHFFKALTNTICEALLPRLHDFVEIPNGFSAWDTVPAVAGIVLPGGQEVVEEVQTEWVFSVNGSQEATAELVSENGRIPDETEHDVVEESQGYAGEGDEQENEFKDGYEEEETGSEGIPDENGALAEDGDEEEESDDEENDEDEESDSEDEEPPLKVNPLQCYSQGHYAAMMNMIDTVKMVQKAHELFASKAVKEEGC</sequence>
<feature type="compositionally biased region" description="Acidic residues" evidence="1">
    <location>
        <begin position="949"/>
        <end position="974"/>
    </location>
</feature>
<protein>
    <submittedName>
        <fullName evidence="2">Uncharacterized protein</fullName>
    </submittedName>
</protein>
<name>A0A3N4I3S8_ASCIM</name>
<evidence type="ECO:0000256" key="1">
    <source>
        <dbReference type="SAM" id="MobiDB-lite"/>
    </source>
</evidence>
<organism evidence="2 3">
    <name type="scientific">Ascobolus immersus RN42</name>
    <dbReference type="NCBI Taxonomy" id="1160509"/>
    <lineage>
        <taxon>Eukaryota</taxon>
        <taxon>Fungi</taxon>
        <taxon>Dikarya</taxon>
        <taxon>Ascomycota</taxon>
        <taxon>Pezizomycotina</taxon>
        <taxon>Pezizomycetes</taxon>
        <taxon>Pezizales</taxon>
        <taxon>Ascobolaceae</taxon>
        <taxon>Ascobolus</taxon>
    </lineage>
</organism>